<comment type="caution">
    <text evidence="2">The sequence shown here is derived from an EMBL/GenBank/DDBJ whole genome shotgun (WGS) entry which is preliminary data.</text>
</comment>
<dbReference type="PROSITE" id="PS50053">
    <property type="entry name" value="UBIQUITIN_2"/>
    <property type="match status" value="1"/>
</dbReference>
<organism evidence="2 3">
    <name type="scientific">Stentor coeruleus</name>
    <dbReference type="NCBI Taxonomy" id="5963"/>
    <lineage>
        <taxon>Eukaryota</taxon>
        <taxon>Sar</taxon>
        <taxon>Alveolata</taxon>
        <taxon>Ciliophora</taxon>
        <taxon>Postciliodesmatophora</taxon>
        <taxon>Heterotrichea</taxon>
        <taxon>Heterotrichida</taxon>
        <taxon>Stentoridae</taxon>
        <taxon>Stentor</taxon>
    </lineage>
</organism>
<dbReference type="Proteomes" id="UP000187209">
    <property type="component" value="Unassembled WGS sequence"/>
</dbReference>
<dbReference type="InterPro" id="IPR000626">
    <property type="entry name" value="Ubiquitin-like_dom"/>
</dbReference>
<dbReference type="AlphaFoldDB" id="A0A1R2BQL1"/>
<evidence type="ECO:0000313" key="2">
    <source>
        <dbReference type="EMBL" id="OMJ79017.1"/>
    </source>
</evidence>
<evidence type="ECO:0000313" key="3">
    <source>
        <dbReference type="Proteomes" id="UP000187209"/>
    </source>
</evidence>
<proteinExistence type="predicted"/>
<sequence>MDIEVRPHKAYNTSPFHVTVPYQESARNLLYMISLTLTTANINQMVMEYQGKRIRNLDAKLSELGFTSGTSIELLKGSKGCCMIF</sequence>
<dbReference type="OrthoDB" id="322225at2759"/>
<gene>
    <name evidence="2" type="ORF">SteCoe_21048</name>
</gene>
<dbReference type="EMBL" id="MPUH01000492">
    <property type="protein sequence ID" value="OMJ79017.1"/>
    <property type="molecule type" value="Genomic_DNA"/>
</dbReference>
<reference evidence="2 3" key="1">
    <citation type="submission" date="2016-11" db="EMBL/GenBank/DDBJ databases">
        <title>The macronuclear genome of Stentor coeruleus: a giant cell with tiny introns.</title>
        <authorList>
            <person name="Slabodnick M."/>
            <person name="Ruby J.G."/>
            <person name="Reiff S.B."/>
            <person name="Swart E.C."/>
            <person name="Gosai S."/>
            <person name="Prabakaran S."/>
            <person name="Witkowska E."/>
            <person name="Larue G.E."/>
            <person name="Fisher S."/>
            <person name="Freeman R.M."/>
            <person name="Gunawardena J."/>
            <person name="Chu W."/>
            <person name="Stover N.A."/>
            <person name="Gregory B.D."/>
            <person name="Nowacki M."/>
            <person name="Derisi J."/>
            <person name="Roy S.W."/>
            <person name="Marshall W.F."/>
            <person name="Sood P."/>
        </authorList>
    </citation>
    <scope>NUCLEOTIDE SEQUENCE [LARGE SCALE GENOMIC DNA]</scope>
    <source>
        <strain evidence="2">WM001</strain>
    </source>
</reference>
<protein>
    <recommendedName>
        <fullName evidence="1">Ubiquitin-like domain-containing protein</fullName>
    </recommendedName>
</protein>
<feature type="domain" description="Ubiquitin-like" evidence="1">
    <location>
        <begin position="1"/>
        <end position="75"/>
    </location>
</feature>
<name>A0A1R2BQL1_9CILI</name>
<evidence type="ECO:0000259" key="1">
    <source>
        <dbReference type="PROSITE" id="PS50053"/>
    </source>
</evidence>
<accession>A0A1R2BQL1</accession>
<keyword evidence="3" id="KW-1185">Reference proteome</keyword>